<name>A0A835WEZ6_CHLIN</name>
<proteinExistence type="predicted"/>
<gene>
    <name evidence="6" type="ORF">HXX76_000730</name>
</gene>
<dbReference type="GO" id="GO:0005737">
    <property type="term" value="C:cytoplasm"/>
    <property type="evidence" value="ECO:0007669"/>
    <property type="project" value="UniProtKB-SubCell"/>
</dbReference>
<keyword evidence="7" id="KW-1185">Reference proteome</keyword>
<accession>A0A835WEZ6</accession>
<evidence type="ECO:0000256" key="2">
    <source>
        <dbReference type="ARBA" id="ARBA00004496"/>
    </source>
</evidence>
<dbReference type="PANTHER" id="PTHR31661:SF1">
    <property type="entry name" value="CDAN1-INTERACTING NUCLEASE 1"/>
    <property type="match status" value="1"/>
</dbReference>
<dbReference type="OrthoDB" id="1272at2759"/>
<dbReference type="EMBL" id="JAEHOC010000001">
    <property type="protein sequence ID" value="KAG2446133.1"/>
    <property type="molecule type" value="Genomic_DNA"/>
</dbReference>
<evidence type="ECO:0000256" key="3">
    <source>
        <dbReference type="ARBA" id="ARBA00022490"/>
    </source>
</evidence>
<evidence type="ECO:0000313" key="6">
    <source>
        <dbReference type="EMBL" id="KAG2446133.1"/>
    </source>
</evidence>
<evidence type="ECO:0000256" key="5">
    <source>
        <dbReference type="ARBA" id="ARBA00023480"/>
    </source>
</evidence>
<evidence type="ECO:0000313" key="7">
    <source>
        <dbReference type="Proteomes" id="UP000650467"/>
    </source>
</evidence>
<dbReference type="Pfam" id="PF14811">
    <property type="entry name" value="TPD"/>
    <property type="match status" value="1"/>
</dbReference>
<dbReference type="PANTHER" id="PTHR31661">
    <property type="entry name" value="SIMILAR TO CDNA SEQUENCE BC052040"/>
    <property type="match status" value="1"/>
</dbReference>
<reference evidence="6" key="1">
    <citation type="journal article" date="2020" name="bioRxiv">
        <title>Comparative genomics of Chlamydomonas.</title>
        <authorList>
            <person name="Craig R.J."/>
            <person name="Hasan A.R."/>
            <person name="Ness R.W."/>
            <person name="Keightley P.D."/>
        </authorList>
    </citation>
    <scope>NUCLEOTIDE SEQUENCE</scope>
    <source>
        <strain evidence="6">SAG 7.73</strain>
    </source>
</reference>
<evidence type="ECO:0000256" key="1">
    <source>
        <dbReference type="ARBA" id="ARBA00004123"/>
    </source>
</evidence>
<protein>
    <recommendedName>
        <fullName evidence="5">CDAN1-interacting nuclease 1</fullName>
    </recommendedName>
</protein>
<comment type="caution">
    <text evidence="6">The sequence shown here is derived from an EMBL/GenBank/DDBJ whole genome shotgun (WGS) entry which is preliminary data.</text>
</comment>
<sequence>MNSDDYARLQSVLCLPYGACPEASWIRKTFPSVKEETWLAIYSQEQQYKVIRSHHLHKANVLPYLERYGQGEDVLALAADVDFPPCMLLRRMLEQLVEGPKQLVTEVLRHPERLDASLCPGLPPDMLARMRVDVVRCVHTDCCYSPLSDVAKQVTGLEYELYLQKRLAEAGLAFWTEAELRAMGFHKTPDCKLKVPVAVRSRGGGEHLVCWVDSKATFGDSRTHVKQVEEQYRTYVNRYGPGMVIYWFGYVADLNTDPHVLLCDDFPHSADIIRITDALTLTPQLQQQQPAAAAAAASMAATPAAASAAAAAPPPPAAAAGAVRSGGLGAVLGVGGRMTVPASPSKMARRVGGMGDVQPGGMAGAGPALLPGVGAAPVAVAAAAAPAPAARANISALLDAGAGGAPSWWACC</sequence>
<dbReference type="AlphaFoldDB" id="A0A835WEZ6"/>
<dbReference type="Proteomes" id="UP000650467">
    <property type="component" value="Unassembled WGS sequence"/>
</dbReference>
<evidence type="ECO:0000256" key="4">
    <source>
        <dbReference type="ARBA" id="ARBA00023242"/>
    </source>
</evidence>
<keyword evidence="4" id="KW-0539">Nucleus</keyword>
<keyword evidence="3" id="KW-0963">Cytoplasm</keyword>
<dbReference type="GO" id="GO:0005634">
    <property type="term" value="C:nucleus"/>
    <property type="evidence" value="ECO:0007669"/>
    <property type="project" value="UniProtKB-SubCell"/>
</dbReference>
<organism evidence="6 7">
    <name type="scientific">Chlamydomonas incerta</name>
    <dbReference type="NCBI Taxonomy" id="51695"/>
    <lineage>
        <taxon>Eukaryota</taxon>
        <taxon>Viridiplantae</taxon>
        <taxon>Chlorophyta</taxon>
        <taxon>core chlorophytes</taxon>
        <taxon>Chlorophyceae</taxon>
        <taxon>CS clade</taxon>
        <taxon>Chlamydomonadales</taxon>
        <taxon>Chlamydomonadaceae</taxon>
        <taxon>Chlamydomonas</taxon>
    </lineage>
</organism>
<dbReference type="InterPro" id="IPR029404">
    <property type="entry name" value="CDIN1"/>
</dbReference>
<comment type="subcellular location">
    <subcellularLocation>
        <location evidence="2">Cytoplasm</location>
    </subcellularLocation>
    <subcellularLocation>
        <location evidence="1">Nucleus</location>
    </subcellularLocation>
</comment>